<name>A0A8J2QDA9_9NEOP</name>
<sequence length="90" mass="9786">MAPKLMFTVGFQGFGTRILLLNDRGLSVFTGGYTAVLRRASTLTIPLNGRLLFPVCLQSSFGSGFRALSVRPQVLGLVHQRPLSASDRYA</sequence>
<reference evidence="1" key="1">
    <citation type="submission" date="2021-09" db="EMBL/GenBank/DDBJ databases">
        <authorList>
            <person name="Martin H S."/>
        </authorList>
    </citation>
    <scope>NUCLEOTIDE SEQUENCE</scope>
</reference>
<dbReference type="AlphaFoldDB" id="A0A8J2QDA9"/>
<dbReference type="Proteomes" id="UP000789524">
    <property type="component" value="Unassembled WGS sequence"/>
</dbReference>
<organism evidence="1 2">
    <name type="scientific">Danaus chrysippus</name>
    <name type="common">African queen</name>
    <dbReference type="NCBI Taxonomy" id="151541"/>
    <lineage>
        <taxon>Eukaryota</taxon>
        <taxon>Metazoa</taxon>
        <taxon>Ecdysozoa</taxon>
        <taxon>Arthropoda</taxon>
        <taxon>Hexapoda</taxon>
        <taxon>Insecta</taxon>
        <taxon>Pterygota</taxon>
        <taxon>Neoptera</taxon>
        <taxon>Endopterygota</taxon>
        <taxon>Lepidoptera</taxon>
        <taxon>Glossata</taxon>
        <taxon>Ditrysia</taxon>
        <taxon>Papilionoidea</taxon>
        <taxon>Nymphalidae</taxon>
        <taxon>Danainae</taxon>
        <taxon>Danaini</taxon>
        <taxon>Danaina</taxon>
        <taxon>Danaus</taxon>
        <taxon>Anosia</taxon>
    </lineage>
</organism>
<keyword evidence="2" id="KW-1185">Reference proteome</keyword>
<protein>
    <submittedName>
        <fullName evidence="1">(African queen) hypothetical protein</fullName>
    </submittedName>
</protein>
<gene>
    <name evidence="1" type="ORF">DCHRY22_LOCUS1978</name>
</gene>
<dbReference type="EMBL" id="CAKASE010000045">
    <property type="protein sequence ID" value="CAG9560287.1"/>
    <property type="molecule type" value="Genomic_DNA"/>
</dbReference>
<accession>A0A8J2QDA9</accession>
<evidence type="ECO:0000313" key="2">
    <source>
        <dbReference type="Proteomes" id="UP000789524"/>
    </source>
</evidence>
<evidence type="ECO:0000313" key="1">
    <source>
        <dbReference type="EMBL" id="CAG9560287.1"/>
    </source>
</evidence>
<proteinExistence type="predicted"/>
<comment type="caution">
    <text evidence="1">The sequence shown here is derived from an EMBL/GenBank/DDBJ whole genome shotgun (WGS) entry which is preliminary data.</text>
</comment>